<feature type="transmembrane region" description="Helical" evidence="8">
    <location>
        <begin position="349"/>
        <end position="365"/>
    </location>
</feature>
<feature type="transmembrane region" description="Helical" evidence="8">
    <location>
        <begin position="228"/>
        <end position="250"/>
    </location>
</feature>
<keyword evidence="3" id="KW-0328">Glycosyltransferase</keyword>
<evidence type="ECO:0000259" key="9">
    <source>
        <dbReference type="Pfam" id="PF13231"/>
    </source>
</evidence>
<keyword evidence="6 8" id="KW-1133">Transmembrane helix</keyword>
<dbReference type="InterPro" id="IPR038731">
    <property type="entry name" value="RgtA/B/C-like"/>
</dbReference>
<keyword evidence="4" id="KW-0808">Transferase</keyword>
<evidence type="ECO:0000256" key="1">
    <source>
        <dbReference type="ARBA" id="ARBA00004651"/>
    </source>
</evidence>
<name>A0A4Q9DDN7_9BACL</name>
<dbReference type="Proteomes" id="UP000293142">
    <property type="component" value="Unassembled WGS sequence"/>
</dbReference>
<reference evidence="10 11" key="1">
    <citation type="submission" date="2019-02" db="EMBL/GenBank/DDBJ databases">
        <title>Paenibacillus sp. nov., isolated from surface-sterilized tissue of Thalictrum simplex L.</title>
        <authorList>
            <person name="Tuo L."/>
        </authorList>
    </citation>
    <scope>NUCLEOTIDE SEQUENCE [LARGE SCALE GENOMIC DNA]</scope>
    <source>
        <strain evidence="10 11">N2SHLJ1</strain>
    </source>
</reference>
<feature type="transmembrane region" description="Helical" evidence="8">
    <location>
        <begin position="190"/>
        <end position="207"/>
    </location>
</feature>
<dbReference type="Pfam" id="PF13231">
    <property type="entry name" value="PMT_2"/>
    <property type="match status" value="1"/>
</dbReference>
<sequence>MPVMPRGVYAALFLMLFVLEFAAGYYVSHVVGYVHSDAMSRVANAFYVLYSQDPHLGAIGFVWNPLPSMVELLFLVFYPLYTPLASSALAGVLMSSVFAGMTAVLLARAAVDFGLSRTFAVILSISFSCNPFIFLFGANGLSDAPFICFIMSAVIHLCHWMTRRRVGSLIKVGFLLALAFWTRYEAVPLGAAVALAILLIVLWVPVWEPQAKTINRDLKFKLFHIEGTWALTMAPIFYSGLLWIWLNYLIMGNAFYFLNSEYSNVAQAQGLGTEQQFVDMMGNPLLGIWFIMKKTVYYSAPLACVVLLRLWNRRWLIWDFLVLLLLFVSILALQFYMLMKGTSYGWFRYFMYVFPITVAWLPYELSRVRRSFVNYSIVLAGMLASIMILTSALMNPDIAPDENKYLHAAQYAADQEIEKEVAHYLDTELGNANILMDSYSAYAIILNSKHPDKFLITSDLNFRSSLEDPVGKGVDFILSPKPNKSSALSADNQLYANFYENGMPWTKLYKEFGGRWRLYQIVRGGEAETK</sequence>
<dbReference type="OrthoDB" id="3276839at2"/>
<feature type="domain" description="Glycosyltransferase RgtA/B/C/D-like" evidence="9">
    <location>
        <begin position="80"/>
        <end position="201"/>
    </location>
</feature>
<comment type="subcellular location">
    <subcellularLocation>
        <location evidence="1">Cell membrane</location>
        <topology evidence="1">Multi-pass membrane protein</topology>
    </subcellularLocation>
</comment>
<dbReference type="GO" id="GO:0016763">
    <property type="term" value="F:pentosyltransferase activity"/>
    <property type="evidence" value="ECO:0007669"/>
    <property type="project" value="TreeGrafter"/>
</dbReference>
<feature type="transmembrane region" description="Helical" evidence="8">
    <location>
        <begin position="372"/>
        <end position="394"/>
    </location>
</feature>
<proteinExistence type="predicted"/>
<dbReference type="PANTHER" id="PTHR33908:SF11">
    <property type="entry name" value="MEMBRANE PROTEIN"/>
    <property type="match status" value="1"/>
</dbReference>
<dbReference type="EMBL" id="SIRE01000039">
    <property type="protein sequence ID" value="TBL69300.1"/>
    <property type="molecule type" value="Genomic_DNA"/>
</dbReference>
<evidence type="ECO:0000256" key="7">
    <source>
        <dbReference type="ARBA" id="ARBA00023136"/>
    </source>
</evidence>
<evidence type="ECO:0000313" key="10">
    <source>
        <dbReference type="EMBL" id="TBL69300.1"/>
    </source>
</evidence>
<evidence type="ECO:0000256" key="2">
    <source>
        <dbReference type="ARBA" id="ARBA00022475"/>
    </source>
</evidence>
<keyword evidence="11" id="KW-1185">Reference proteome</keyword>
<evidence type="ECO:0000256" key="4">
    <source>
        <dbReference type="ARBA" id="ARBA00022679"/>
    </source>
</evidence>
<feature type="transmembrane region" description="Helical" evidence="8">
    <location>
        <begin position="7"/>
        <end position="27"/>
    </location>
</feature>
<keyword evidence="2" id="KW-1003">Cell membrane</keyword>
<evidence type="ECO:0000256" key="6">
    <source>
        <dbReference type="ARBA" id="ARBA00022989"/>
    </source>
</evidence>
<dbReference type="GO" id="GO:0005886">
    <property type="term" value="C:plasma membrane"/>
    <property type="evidence" value="ECO:0007669"/>
    <property type="project" value="UniProtKB-SubCell"/>
</dbReference>
<evidence type="ECO:0000256" key="5">
    <source>
        <dbReference type="ARBA" id="ARBA00022692"/>
    </source>
</evidence>
<feature type="transmembrane region" description="Helical" evidence="8">
    <location>
        <begin position="315"/>
        <end position="337"/>
    </location>
</feature>
<dbReference type="PANTHER" id="PTHR33908">
    <property type="entry name" value="MANNOSYLTRANSFERASE YKCB-RELATED"/>
    <property type="match status" value="1"/>
</dbReference>
<dbReference type="RefSeq" id="WP_131018450.1">
    <property type="nucleotide sequence ID" value="NZ_SIRE01000039.1"/>
</dbReference>
<gene>
    <name evidence="10" type="ORF">EYB31_36170</name>
</gene>
<keyword evidence="7 8" id="KW-0472">Membrane</keyword>
<organism evidence="10 11">
    <name type="scientific">Paenibacillus thalictri</name>
    <dbReference type="NCBI Taxonomy" id="2527873"/>
    <lineage>
        <taxon>Bacteria</taxon>
        <taxon>Bacillati</taxon>
        <taxon>Bacillota</taxon>
        <taxon>Bacilli</taxon>
        <taxon>Bacillales</taxon>
        <taxon>Paenibacillaceae</taxon>
        <taxon>Paenibacillus</taxon>
    </lineage>
</organism>
<feature type="transmembrane region" description="Helical" evidence="8">
    <location>
        <begin position="87"/>
        <end position="107"/>
    </location>
</feature>
<comment type="caution">
    <text evidence="10">The sequence shown here is derived from an EMBL/GenBank/DDBJ whole genome shotgun (WGS) entry which is preliminary data.</text>
</comment>
<feature type="transmembrane region" description="Helical" evidence="8">
    <location>
        <begin position="286"/>
        <end position="308"/>
    </location>
</feature>
<keyword evidence="5 8" id="KW-0812">Transmembrane</keyword>
<dbReference type="GO" id="GO:0009103">
    <property type="term" value="P:lipopolysaccharide biosynthetic process"/>
    <property type="evidence" value="ECO:0007669"/>
    <property type="project" value="UniProtKB-ARBA"/>
</dbReference>
<feature type="transmembrane region" description="Helical" evidence="8">
    <location>
        <begin position="144"/>
        <end position="161"/>
    </location>
</feature>
<evidence type="ECO:0000313" key="11">
    <source>
        <dbReference type="Proteomes" id="UP000293142"/>
    </source>
</evidence>
<accession>A0A4Q9DDN7</accession>
<feature type="transmembrane region" description="Helical" evidence="8">
    <location>
        <begin position="168"/>
        <end position="184"/>
    </location>
</feature>
<protein>
    <recommendedName>
        <fullName evidence="9">Glycosyltransferase RgtA/B/C/D-like domain-containing protein</fullName>
    </recommendedName>
</protein>
<feature type="transmembrane region" description="Helical" evidence="8">
    <location>
        <begin position="62"/>
        <end position="81"/>
    </location>
</feature>
<dbReference type="AlphaFoldDB" id="A0A4Q9DDN7"/>
<dbReference type="InterPro" id="IPR050297">
    <property type="entry name" value="LipidA_mod_glycosyltrf_83"/>
</dbReference>
<evidence type="ECO:0000256" key="8">
    <source>
        <dbReference type="SAM" id="Phobius"/>
    </source>
</evidence>
<evidence type="ECO:0000256" key="3">
    <source>
        <dbReference type="ARBA" id="ARBA00022676"/>
    </source>
</evidence>